<feature type="region of interest" description="Disordered" evidence="1">
    <location>
        <begin position="149"/>
        <end position="169"/>
    </location>
</feature>
<evidence type="ECO:0000313" key="2">
    <source>
        <dbReference type="EMBL" id="OMJ19467.1"/>
    </source>
</evidence>
<comment type="caution">
    <text evidence="2">The sequence shown here is derived from an EMBL/GenBank/DDBJ whole genome shotgun (WGS) entry which is preliminary data.</text>
</comment>
<organism evidence="2 3">
    <name type="scientific">Smittium culicis</name>
    <dbReference type="NCBI Taxonomy" id="133412"/>
    <lineage>
        <taxon>Eukaryota</taxon>
        <taxon>Fungi</taxon>
        <taxon>Fungi incertae sedis</taxon>
        <taxon>Zoopagomycota</taxon>
        <taxon>Kickxellomycotina</taxon>
        <taxon>Harpellomycetes</taxon>
        <taxon>Harpellales</taxon>
        <taxon>Legeriomycetaceae</taxon>
        <taxon>Smittium</taxon>
    </lineage>
</organism>
<feature type="compositionally biased region" description="Low complexity" evidence="1">
    <location>
        <begin position="1"/>
        <end position="92"/>
    </location>
</feature>
<protein>
    <submittedName>
        <fullName evidence="2">Uncharacterized protein</fullName>
    </submittedName>
</protein>
<dbReference type="EMBL" id="LSSN01001478">
    <property type="protein sequence ID" value="OMJ19467.1"/>
    <property type="molecule type" value="Genomic_DNA"/>
</dbReference>
<reference evidence="2 3" key="1">
    <citation type="submission" date="2017-01" db="EMBL/GenBank/DDBJ databases">
        <authorList>
            <person name="Mah S.A."/>
            <person name="Swanson W.J."/>
            <person name="Moy G.W."/>
            <person name="Vacquier V.D."/>
        </authorList>
    </citation>
    <scope>NUCLEOTIDE SEQUENCE [LARGE SCALE GENOMIC DNA]</scope>
    <source>
        <strain evidence="2 3">GSMNP</strain>
    </source>
</reference>
<name>A0A1R1XXQ4_9FUNG</name>
<keyword evidence="3" id="KW-1185">Reference proteome</keyword>
<evidence type="ECO:0000256" key="1">
    <source>
        <dbReference type="SAM" id="MobiDB-lite"/>
    </source>
</evidence>
<gene>
    <name evidence="2" type="ORF">AYI70_g4719</name>
</gene>
<dbReference type="OrthoDB" id="5595588at2759"/>
<proteinExistence type="predicted"/>
<accession>A0A1R1XXQ4</accession>
<evidence type="ECO:0000313" key="3">
    <source>
        <dbReference type="Proteomes" id="UP000187283"/>
    </source>
</evidence>
<feature type="region of interest" description="Disordered" evidence="1">
    <location>
        <begin position="1"/>
        <end position="123"/>
    </location>
</feature>
<dbReference type="AlphaFoldDB" id="A0A1R1XXQ4"/>
<dbReference type="Proteomes" id="UP000187283">
    <property type="component" value="Unassembled WGS sequence"/>
</dbReference>
<sequence length="169" mass="18872">MSGYGNNNGQNYGEGNQGYGQNQSYDQNQGYNQNQSYDQNQGYGQNQSYDQNQGYGQNQSYDQNQGYGQNQSYDQNQGYGQNQSYDQNQNQGDENEDGERGFKEFFTKPNKNQFGAAPGQEKTSIDKSNVLLAAAAVAGVAYVGNKIYKSGREDDHKPPHHNQGNNPYN</sequence>